<evidence type="ECO:0000259" key="5">
    <source>
        <dbReference type="PROSITE" id="PS51710"/>
    </source>
</evidence>
<dbReference type="Pfam" id="PF01926">
    <property type="entry name" value="MMR_HSR1"/>
    <property type="match status" value="1"/>
</dbReference>
<evidence type="ECO:0000256" key="4">
    <source>
        <dbReference type="SAM" id="MobiDB-lite"/>
    </source>
</evidence>
<dbReference type="NCBIfam" id="TIGR00231">
    <property type="entry name" value="small_GTP"/>
    <property type="match status" value="1"/>
</dbReference>
<dbReference type="GO" id="GO:0005525">
    <property type="term" value="F:GTP binding"/>
    <property type="evidence" value="ECO:0007669"/>
    <property type="project" value="UniProtKB-KW"/>
</dbReference>
<dbReference type="InterPro" id="IPR006074">
    <property type="entry name" value="GTP1-OBG_CS"/>
</dbReference>
<keyword evidence="2" id="KW-0460">Magnesium</keyword>
<comment type="caution">
    <text evidence="6">The sequence shown here is derived from an EMBL/GenBank/DDBJ whole genome shotgun (WGS) entry which is preliminary data.</text>
</comment>
<evidence type="ECO:0000313" key="7">
    <source>
        <dbReference type="Proteomes" id="UP000178429"/>
    </source>
</evidence>
<evidence type="ECO:0000256" key="2">
    <source>
        <dbReference type="ARBA" id="ARBA00022842"/>
    </source>
</evidence>
<organism evidence="6 7">
    <name type="scientific">Candidatus Woesebacteria bacterium RIFCSPLOWO2_01_FULL_44_14</name>
    <dbReference type="NCBI Taxonomy" id="1802525"/>
    <lineage>
        <taxon>Bacteria</taxon>
        <taxon>Candidatus Woeseibacteriota</taxon>
    </lineage>
</organism>
<dbReference type="Gene3D" id="3.40.50.300">
    <property type="entry name" value="P-loop containing nucleotide triphosphate hydrolases"/>
    <property type="match status" value="1"/>
</dbReference>
<proteinExistence type="predicted"/>
<gene>
    <name evidence="6" type="ORF">A2975_02200</name>
</gene>
<dbReference type="AlphaFoldDB" id="A0A1F8BXY7"/>
<dbReference type="InterPro" id="IPR006073">
    <property type="entry name" value="GTP-bd"/>
</dbReference>
<dbReference type="PRINTS" id="PR00326">
    <property type="entry name" value="GTP1OBG"/>
</dbReference>
<sequence length="356" mass="39444">MTTISEQIEAIEKEIRETPYHKATEHHIGKLRAKLSKLKDKADEAARPRKSGPRQGYAVKKQGDATVVLIGPPSAGKSTLLNELTNAKSKVAPYVFTTVTVVPGMMEYKNARIQVLDVPGLIEGAHLGRGRGREVLSVARGADLIVFITDTKRTKVFDEIESDLYENGIRINRQPPGVDIEKKPSGGIIIHSNITQDLSKETIKEVASELGVKNAEITIREKLDIDRLIDAMSSNRVYLSAIYVVNKADLAHKPGKNSHLYVSAQTGEELNKLREKIWEVLELVNVYLVTKDEEPSYANPLIMKVGDTLIDVAQKIGQEFVQDKKRAVIWGTGAKFPGQEVSLISPIQEGMMVRFV</sequence>
<dbReference type="SUPFAM" id="SSF52540">
    <property type="entry name" value="P-loop containing nucleoside triphosphate hydrolases"/>
    <property type="match status" value="1"/>
</dbReference>
<dbReference type="InterPro" id="IPR012675">
    <property type="entry name" value="Beta-grasp_dom_sf"/>
</dbReference>
<keyword evidence="3" id="KW-0342">GTP-binding</keyword>
<name>A0A1F8BXY7_9BACT</name>
<dbReference type="GO" id="GO:0003924">
    <property type="term" value="F:GTPase activity"/>
    <property type="evidence" value="ECO:0007669"/>
    <property type="project" value="InterPro"/>
</dbReference>
<dbReference type="InterPro" id="IPR004095">
    <property type="entry name" value="TGS"/>
</dbReference>
<dbReference type="PANTHER" id="PTHR43127">
    <property type="entry name" value="DEVELOPMENTALLY-REGULATED GTP-BINDING PROTEIN 2"/>
    <property type="match status" value="1"/>
</dbReference>
<evidence type="ECO:0000313" key="6">
    <source>
        <dbReference type="EMBL" id="OGM68974.1"/>
    </source>
</evidence>
<reference evidence="6 7" key="1">
    <citation type="journal article" date="2016" name="Nat. Commun.">
        <title>Thousands of microbial genomes shed light on interconnected biogeochemical processes in an aquifer system.</title>
        <authorList>
            <person name="Anantharaman K."/>
            <person name="Brown C.T."/>
            <person name="Hug L.A."/>
            <person name="Sharon I."/>
            <person name="Castelle C.J."/>
            <person name="Probst A.J."/>
            <person name="Thomas B.C."/>
            <person name="Singh A."/>
            <person name="Wilkins M.J."/>
            <person name="Karaoz U."/>
            <person name="Brodie E.L."/>
            <person name="Williams K.H."/>
            <person name="Hubbard S.S."/>
            <person name="Banfield J.F."/>
        </authorList>
    </citation>
    <scope>NUCLEOTIDE SEQUENCE [LARGE SCALE GENOMIC DNA]</scope>
</reference>
<dbReference type="InterPro" id="IPR031167">
    <property type="entry name" value="G_OBG"/>
</dbReference>
<evidence type="ECO:0000256" key="1">
    <source>
        <dbReference type="ARBA" id="ARBA00022741"/>
    </source>
</evidence>
<dbReference type="InterPro" id="IPR045001">
    <property type="entry name" value="DRG"/>
</dbReference>
<dbReference type="EMBL" id="MGHL01000015">
    <property type="protein sequence ID" value="OGM68974.1"/>
    <property type="molecule type" value="Genomic_DNA"/>
</dbReference>
<protein>
    <recommendedName>
        <fullName evidence="5">OBG-type G domain-containing protein</fullName>
    </recommendedName>
</protein>
<dbReference type="InterPro" id="IPR027417">
    <property type="entry name" value="P-loop_NTPase"/>
</dbReference>
<dbReference type="InterPro" id="IPR012676">
    <property type="entry name" value="TGS-like"/>
</dbReference>
<accession>A0A1F8BXY7</accession>
<dbReference type="PROSITE" id="PS00905">
    <property type="entry name" value="GTP1_OBG"/>
    <property type="match status" value="1"/>
</dbReference>
<feature type="region of interest" description="Disordered" evidence="4">
    <location>
        <begin position="39"/>
        <end position="59"/>
    </location>
</feature>
<dbReference type="InterPro" id="IPR031662">
    <property type="entry name" value="GTP-binding_2"/>
</dbReference>
<feature type="domain" description="OBG-type G" evidence="5">
    <location>
        <begin position="65"/>
        <end position="150"/>
    </location>
</feature>
<dbReference type="SUPFAM" id="SSF81271">
    <property type="entry name" value="TGS-like"/>
    <property type="match status" value="1"/>
</dbReference>
<evidence type="ECO:0000256" key="3">
    <source>
        <dbReference type="ARBA" id="ARBA00023134"/>
    </source>
</evidence>
<dbReference type="Gene3D" id="3.10.20.30">
    <property type="match status" value="1"/>
</dbReference>
<dbReference type="CDD" id="cd01896">
    <property type="entry name" value="DRG"/>
    <property type="match status" value="1"/>
</dbReference>
<dbReference type="Proteomes" id="UP000178429">
    <property type="component" value="Unassembled WGS sequence"/>
</dbReference>
<keyword evidence="1" id="KW-0547">Nucleotide-binding</keyword>
<dbReference type="Pfam" id="PF16897">
    <property type="entry name" value="MMR_HSR1_Xtn"/>
    <property type="match status" value="1"/>
</dbReference>
<dbReference type="STRING" id="1802525.A2975_02200"/>
<dbReference type="Pfam" id="PF02824">
    <property type="entry name" value="TGS"/>
    <property type="match status" value="1"/>
</dbReference>
<dbReference type="InterPro" id="IPR005225">
    <property type="entry name" value="Small_GTP-bd"/>
</dbReference>
<dbReference type="PROSITE" id="PS51710">
    <property type="entry name" value="G_OBG"/>
    <property type="match status" value="1"/>
</dbReference>